<feature type="transmembrane region" description="Helical" evidence="8">
    <location>
        <begin position="101"/>
        <end position="122"/>
    </location>
</feature>
<evidence type="ECO:0000256" key="9">
    <source>
        <dbReference type="SAM" id="SignalP"/>
    </source>
</evidence>
<keyword evidence="7 8" id="KW-0472">Membrane</keyword>
<proteinExistence type="predicted"/>
<evidence type="ECO:0000256" key="8">
    <source>
        <dbReference type="SAM" id="Phobius"/>
    </source>
</evidence>
<evidence type="ECO:0000313" key="10">
    <source>
        <dbReference type="EMBL" id="RUP51113.1"/>
    </source>
</evidence>
<feature type="transmembrane region" description="Helical" evidence="8">
    <location>
        <begin position="143"/>
        <end position="166"/>
    </location>
</feature>
<name>A0A433DJS2_9FUNG</name>
<feature type="signal peptide" evidence="9">
    <location>
        <begin position="1"/>
        <end position="17"/>
    </location>
</feature>
<evidence type="ECO:0000256" key="5">
    <source>
        <dbReference type="ARBA" id="ARBA00022824"/>
    </source>
</evidence>
<comment type="caution">
    <text evidence="10">The sequence shown here is derived from an EMBL/GenBank/DDBJ whole genome shotgun (WGS) entry which is preliminary data.</text>
</comment>
<comment type="subcellular location">
    <subcellularLocation>
        <location evidence="1">Endoplasmic reticulum membrane</location>
        <topology evidence="1">Multi-pass membrane protein</topology>
    </subcellularLocation>
</comment>
<organism evidence="10 11">
    <name type="scientific">Jimgerdemannia flammicorona</name>
    <dbReference type="NCBI Taxonomy" id="994334"/>
    <lineage>
        <taxon>Eukaryota</taxon>
        <taxon>Fungi</taxon>
        <taxon>Fungi incertae sedis</taxon>
        <taxon>Mucoromycota</taxon>
        <taxon>Mucoromycotina</taxon>
        <taxon>Endogonomycetes</taxon>
        <taxon>Endogonales</taxon>
        <taxon>Endogonaceae</taxon>
        <taxon>Jimgerdemannia</taxon>
    </lineage>
</organism>
<evidence type="ECO:0000256" key="6">
    <source>
        <dbReference type="ARBA" id="ARBA00022989"/>
    </source>
</evidence>
<protein>
    <submittedName>
        <fullName evidence="10">GPI biosynthesis protein Pig-F</fullName>
    </submittedName>
</protein>
<dbReference type="EMBL" id="RBNI01000934">
    <property type="protein sequence ID" value="RUP51113.1"/>
    <property type="molecule type" value="Genomic_DNA"/>
</dbReference>
<evidence type="ECO:0000313" key="11">
    <source>
        <dbReference type="Proteomes" id="UP000268093"/>
    </source>
</evidence>
<dbReference type="GO" id="GO:0005789">
    <property type="term" value="C:endoplasmic reticulum membrane"/>
    <property type="evidence" value="ECO:0007669"/>
    <property type="project" value="UniProtKB-SubCell"/>
</dbReference>
<keyword evidence="4 8" id="KW-0812">Transmembrane</keyword>
<dbReference type="Pfam" id="PF06699">
    <property type="entry name" value="PIG-F"/>
    <property type="match status" value="1"/>
</dbReference>
<evidence type="ECO:0000256" key="4">
    <source>
        <dbReference type="ARBA" id="ARBA00022692"/>
    </source>
</evidence>
<feature type="transmembrane region" description="Helical" evidence="8">
    <location>
        <begin position="172"/>
        <end position="200"/>
    </location>
</feature>
<dbReference type="OrthoDB" id="17366at2759"/>
<evidence type="ECO:0000256" key="7">
    <source>
        <dbReference type="ARBA" id="ARBA00023136"/>
    </source>
</evidence>
<dbReference type="UniPathway" id="UPA00196"/>
<gene>
    <name evidence="10" type="ORF">BC936DRAFT_149770</name>
</gene>
<dbReference type="GO" id="GO:0006506">
    <property type="term" value="P:GPI anchor biosynthetic process"/>
    <property type="evidence" value="ECO:0007669"/>
    <property type="project" value="UniProtKB-UniPathway"/>
</dbReference>
<evidence type="ECO:0000256" key="1">
    <source>
        <dbReference type="ARBA" id="ARBA00004477"/>
    </source>
</evidence>
<keyword evidence="11" id="KW-1185">Reference proteome</keyword>
<evidence type="ECO:0000256" key="2">
    <source>
        <dbReference type="ARBA" id="ARBA00004687"/>
    </source>
</evidence>
<reference evidence="10 11" key="1">
    <citation type="journal article" date="2018" name="New Phytol.">
        <title>Phylogenomics of Endogonaceae and evolution of mycorrhizas within Mucoromycota.</title>
        <authorList>
            <person name="Chang Y."/>
            <person name="Desiro A."/>
            <person name="Na H."/>
            <person name="Sandor L."/>
            <person name="Lipzen A."/>
            <person name="Clum A."/>
            <person name="Barry K."/>
            <person name="Grigoriev I.V."/>
            <person name="Martin F.M."/>
            <person name="Stajich J.E."/>
            <person name="Smith M.E."/>
            <person name="Bonito G."/>
            <person name="Spatafora J.W."/>
        </authorList>
    </citation>
    <scope>NUCLEOTIDE SEQUENCE [LARGE SCALE GENOMIC DNA]</scope>
    <source>
        <strain evidence="10 11">GMNB39</strain>
    </source>
</reference>
<keyword evidence="3" id="KW-0337">GPI-anchor biosynthesis</keyword>
<dbReference type="InterPro" id="IPR009580">
    <property type="entry name" value="GPI_biosynthesis_protein_Pig-F"/>
</dbReference>
<dbReference type="AlphaFoldDB" id="A0A433DJS2"/>
<comment type="pathway">
    <text evidence="2">Glycolipid biosynthesis; glycosylphosphatidylinositol-anchor biosynthesis.</text>
</comment>
<evidence type="ECO:0000256" key="3">
    <source>
        <dbReference type="ARBA" id="ARBA00022502"/>
    </source>
</evidence>
<accession>A0A433DJS2</accession>
<keyword evidence="6 8" id="KW-1133">Transmembrane helix</keyword>
<keyword evidence="5" id="KW-0256">Endoplasmic reticulum</keyword>
<feature type="transmembrane region" description="Helical" evidence="8">
    <location>
        <begin position="71"/>
        <end position="95"/>
    </location>
</feature>
<keyword evidence="9" id="KW-0732">Signal</keyword>
<dbReference type="Proteomes" id="UP000268093">
    <property type="component" value="Unassembled WGS sequence"/>
</dbReference>
<sequence length="213" mass="23154">MSFLAVSLSSLLANAAALFYIPSKPLLEDPVVCLQTTTAVLFIANLVVGLVRYEARQENSSLSAKAATVSLATGATIAGTVVIHTFAILFGAPLIEKFRNTFMFALYVSLLTVFPATCVLRADPDAWLRVFAEHRPTSRAEKSIYFPTIFTIFGAWLGAIVIPLDWDRPWQAWPISCVISAFLGHSLGLVAGTIASYLHVDEDSKKAGKMRSE</sequence>
<feature type="chain" id="PRO_5019103309" evidence="9">
    <location>
        <begin position="18"/>
        <end position="213"/>
    </location>
</feature>
<feature type="transmembrane region" description="Helical" evidence="8">
    <location>
        <begin position="31"/>
        <end position="51"/>
    </location>
</feature>